<dbReference type="AlphaFoldDB" id="D5MEX8"/>
<evidence type="ECO:0000313" key="2">
    <source>
        <dbReference type="Proteomes" id="UP000006898"/>
    </source>
</evidence>
<dbReference type="STRING" id="671143.DAMO_1247"/>
<evidence type="ECO:0000313" key="1">
    <source>
        <dbReference type="EMBL" id="CBE68307.1"/>
    </source>
</evidence>
<dbReference type="EMBL" id="FP565575">
    <property type="protein sequence ID" value="CBE68307.1"/>
    <property type="molecule type" value="Genomic_DNA"/>
</dbReference>
<accession>D5MEX8</accession>
<dbReference type="KEGG" id="mox:DAMO_1247"/>
<reference evidence="1 2" key="1">
    <citation type="journal article" date="2010" name="Nature">
        <title>Nitrite-driven anaerobic methane oxidation by oxygenic bacteria.</title>
        <authorList>
            <person name="Ettwig K.F."/>
            <person name="Butler M.K."/>
            <person name="Le Paslier D."/>
            <person name="Pelletier E."/>
            <person name="Mangenot S."/>
            <person name="Kuypers M.M.M."/>
            <person name="Schreiber F."/>
            <person name="Dutilh B.E."/>
            <person name="Zedelius J."/>
            <person name="de Beer D."/>
            <person name="Gloerich J."/>
            <person name="Wessels H.J.C.T."/>
            <person name="van Allen T."/>
            <person name="Luesken F."/>
            <person name="Wu M."/>
            <person name="van de Pas-Schoonen K.T."/>
            <person name="Op den Camp H.J.M."/>
            <person name="Janssen-Megens E.M."/>
            <person name="Francoijs K-J."/>
            <person name="Stunnenberg H."/>
            <person name="Weissenbach J."/>
            <person name="Jetten M.S.M."/>
            <person name="Strous M."/>
        </authorList>
    </citation>
    <scope>NUCLEOTIDE SEQUENCE [LARGE SCALE GENOMIC DNA]</scope>
</reference>
<protein>
    <submittedName>
        <fullName evidence="1">Uncharacterized protein</fullName>
    </submittedName>
</protein>
<dbReference type="Proteomes" id="UP000006898">
    <property type="component" value="Chromosome"/>
</dbReference>
<sequence length="74" mass="8599">MPRPSPLGKIEKEIERLSPKDQLKLVEKLAHQLTKTGIAARKELDWKRLYGLGKGLWKGEDAQAYVNRLREDRM</sequence>
<dbReference type="HOGENOM" id="CLU_191188_0_0_0"/>
<dbReference type="PATRIC" id="fig|671143.5.peg.1093"/>
<gene>
    <name evidence="1" type="ORF">DAMO_1247</name>
</gene>
<name>D5MEX8_METO1</name>
<proteinExistence type="predicted"/>
<organism evidence="1 2">
    <name type="scientific">Methylomirabilis oxygeniifera</name>
    <dbReference type="NCBI Taxonomy" id="671143"/>
    <lineage>
        <taxon>Bacteria</taxon>
        <taxon>Candidatus Methylomirabilota</taxon>
        <taxon>Candidatus Methylomirabilia</taxon>
        <taxon>Candidatus Methylomirabilales</taxon>
        <taxon>Candidatus Methylomirabilaceae</taxon>
        <taxon>Candidatus Methylomirabilis</taxon>
    </lineage>
</organism>